<evidence type="ECO:0000256" key="8">
    <source>
        <dbReference type="ARBA" id="ARBA00022737"/>
    </source>
</evidence>
<dbReference type="PANTHER" id="PTHR10241:SF29">
    <property type="entry name" value="LETHAL(2) GIANT LARVAE PROTEIN"/>
    <property type="match status" value="1"/>
</dbReference>
<dbReference type="GO" id="GO:0032878">
    <property type="term" value="P:regulation of establishment or maintenance of cell polarity"/>
    <property type="evidence" value="ECO:0007669"/>
    <property type="project" value="TreeGrafter"/>
</dbReference>
<dbReference type="EMBL" id="SEYY01015352">
    <property type="protein sequence ID" value="KAB7500068.1"/>
    <property type="molecule type" value="Genomic_DNA"/>
</dbReference>
<dbReference type="InterPro" id="IPR036322">
    <property type="entry name" value="WD40_repeat_dom_sf"/>
</dbReference>
<feature type="domain" description="Lethal giant larvae (Lgl)-like C-terminal" evidence="13">
    <location>
        <begin position="693"/>
        <end position="898"/>
    </location>
</feature>
<dbReference type="PANTHER" id="PTHR10241">
    <property type="entry name" value="LETHAL 2 GIANT LARVAE PROTEIN"/>
    <property type="match status" value="1"/>
</dbReference>
<keyword evidence="7 10" id="KW-0853">WD repeat</keyword>
<evidence type="ECO:0000256" key="1">
    <source>
        <dbReference type="ARBA" id="ARBA00004308"/>
    </source>
</evidence>
<evidence type="ECO:0000259" key="13">
    <source>
        <dbReference type="Pfam" id="PF08596"/>
    </source>
</evidence>
<dbReference type="PRINTS" id="PR00962">
    <property type="entry name" value="LETHAL2GIANT"/>
</dbReference>
<keyword evidence="4" id="KW-0268">Exocytosis</keyword>
<dbReference type="InterPro" id="IPR013905">
    <property type="entry name" value="Lgl_C_dom"/>
</dbReference>
<dbReference type="GO" id="GO:0008593">
    <property type="term" value="P:regulation of Notch signaling pathway"/>
    <property type="evidence" value="ECO:0007669"/>
    <property type="project" value="TreeGrafter"/>
</dbReference>
<dbReference type="InterPro" id="IPR015943">
    <property type="entry name" value="WD40/YVTN_repeat-like_dom_sf"/>
</dbReference>
<name>A0A5N5T1P0_9CRUS</name>
<evidence type="ECO:0000256" key="10">
    <source>
        <dbReference type="PROSITE-ProRule" id="PRU00221"/>
    </source>
</evidence>
<dbReference type="GO" id="GO:0006893">
    <property type="term" value="P:Golgi to plasma membrane transport"/>
    <property type="evidence" value="ECO:0007669"/>
    <property type="project" value="TreeGrafter"/>
</dbReference>
<keyword evidence="9" id="KW-0472">Membrane</keyword>
<evidence type="ECO:0000313" key="15">
    <source>
        <dbReference type="Proteomes" id="UP000326759"/>
    </source>
</evidence>
<dbReference type="AlphaFoldDB" id="A0A5N5T1P0"/>
<feature type="region of interest" description="Disordered" evidence="11">
    <location>
        <begin position="903"/>
        <end position="981"/>
    </location>
</feature>
<comment type="caution">
    <text evidence="14">The sequence shown here is derived from an EMBL/GenBank/DDBJ whole genome shotgun (WGS) entry which is preliminary data.</text>
</comment>
<dbReference type="GO" id="GO:0051294">
    <property type="term" value="P:establishment of spindle orientation"/>
    <property type="evidence" value="ECO:0007669"/>
    <property type="project" value="TreeGrafter"/>
</dbReference>
<proteinExistence type="inferred from homology"/>
<dbReference type="Pfam" id="PF08366">
    <property type="entry name" value="LLGL"/>
    <property type="match status" value="1"/>
</dbReference>
<dbReference type="Gene3D" id="2.130.10.10">
    <property type="entry name" value="YVTN repeat-like/Quinoprotein amine dehydrogenase"/>
    <property type="match status" value="2"/>
</dbReference>
<feature type="domain" description="Lethal giant larvae homologue 2" evidence="12">
    <location>
        <begin position="272"/>
        <end position="338"/>
    </location>
</feature>
<dbReference type="Pfam" id="PF00400">
    <property type="entry name" value="WD40"/>
    <property type="match status" value="1"/>
</dbReference>
<evidence type="ECO:0000256" key="2">
    <source>
        <dbReference type="ARBA" id="ARBA00004496"/>
    </source>
</evidence>
<dbReference type="GO" id="GO:0019905">
    <property type="term" value="F:syntaxin binding"/>
    <property type="evidence" value="ECO:0007669"/>
    <property type="project" value="TreeGrafter"/>
</dbReference>
<dbReference type="PROSITE" id="PS50082">
    <property type="entry name" value="WD_REPEATS_2"/>
    <property type="match status" value="1"/>
</dbReference>
<dbReference type="Pfam" id="PF08596">
    <property type="entry name" value="Lgl_C"/>
    <property type="match status" value="1"/>
</dbReference>
<evidence type="ECO:0000259" key="12">
    <source>
        <dbReference type="Pfam" id="PF08366"/>
    </source>
</evidence>
<reference evidence="14 15" key="1">
    <citation type="journal article" date="2019" name="PLoS Biol.">
        <title>Sex chromosomes control vertical transmission of feminizing Wolbachia symbionts in an isopod.</title>
        <authorList>
            <person name="Becking T."/>
            <person name="Chebbi M.A."/>
            <person name="Giraud I."/>
            <person name="Moumen B."/>
            <person name="Laverre T."/>
            <person name="Caubet Y."/>
            <person name="Peccoud J."/>
            <person name="Gilbert C."/>
            <person name="Cordaux R."/>
        </authorList>
    </citation>
    <scope>NUCLEOTIDE SEQUENCE [LARGE SCALE GENOMIC DNA]</scope>
    <source>
        <strain evidence="14">ANa2</strain>
        <tissue evidence="14">Whole body excluding digestive tract and cuticle</tissue>
    </source>
</reference>
<evidence type="ECO:0000256" key="4">
    <source>
        <dbReference type="ARBA" id="ARBA00022483"/>
    </source>
</evidence>
<gene>
    <name evidence="14" type="primary">llgl2</name>
    <name evidence="14" type="ORF">Anas_07966</name>
</gene>
<dbReference type="GO" id="GO:0012505">
    <property type="term" value="C:endomembrane system"/>
    <property type="evidence" value="ECO:0007669"/>
    <property type="project" value="UniProtKB-SubCell"/>
</dbReference>
<dbReference type="OrthoDB" id="19944at2759"/>
<dbReference type="GO" id="GO:0045159">
    <property type="term" value="F:myosin II binding"/>
    <property type="evidence" value="ECO:0007669"/>
    <property type="project" value="TreeGrafter"/>
</dbReference>
<keyword evidence="5" id="KW-0963">Cytoplasm</keyword>
<dbReference type="GO" id="GO:0030866">
    <property type="term" value="P:cortical actin cytoskeleton organization"/>
    <property type="evidence" value="ECO:0007669"/>
    <property type="project" value="TreeGrafter"/>
</dbReference>
<feature type="compositionally biased region" description="Polar residues" evidence="11">
    <location>
        <begin position="643"/>
        <end position="653"/>
    </location>
</feature>
<evidence type="ECO:0000256" key="7">
    <source>
        <dbReference type="ARBA" id="ARBA00022574"/>
    </source>
</evidence>
<dbReference type="SMART" id="SM00320">
    <property type="entry name" value="WD40"/>
    <property type="match status" value="6"/>
</dbReference>
<feature type="compositionally biased region" description="Basic and acidic residues" evidence="11">
    <location>
        <begin position="916"/>
        <end position="928"/>
    </location>
</feature>
<evidence type="ECO:0000313" key="14">
    <source>
        <dbReference type="EMBL" id="KAB7500068.1"/>
    </source>
</evidence>
<dbReference type="SUPFAM" id="SSF50978">
    <property type="entry name" value="WD40 repeat-like"/>
    <property type="match status" value="2"/>
</dbReference>
<keyword evidence="15" id="KW-1185">Reference proteome</keyword>
<evidence type="ECO:0000256" key="6">
    <source>
        <dbReference type="ARBA" id="ARBA00022553"/>
    </source>
</evidence>
<evidence type="ECO:0000256" key="9">
    <source>
        <dbReference type="ARBA" id="ARBA00023136"/>
    </source>
</evidence>
<comment type="subcellular location">
    <subcellularLocation>
        <location evidence="2">Cytoplasm</location>
    </subcellularLocation>
    <subcellularLocation>
        <location evidence="1">Endomembrane system</location>
    </subcellularLocation>
</comment>
<dbReference type="GO" id="GO:0006887">
    <property type="term" value="P:exocytosis"/>
    <property type="evidence" value="ECO:0007669"/>
    <property type="project" value="UniProtKB-KW"/>
</dbReference>
<dbReference type="GO" id="GO:0005886">
    <property type="term" value="C:plasma membrane"/>
    <property type="evidence" value="ECO:0007669"/>
    <property type="project" value="TreeGrafter"/>
</dbReference>
<protein>
    <submittedName>
        <fullName evidence="14">Lethal(2) giant larvae-like protein 2</fullName>
    </submittedName>
</protein>
<feature type="region of interest" description="Disordered" evidence="11">
    <location>
        <begin position="604"/>
        <end position="662"/>
    </location>
</feature>
<dbReference type="GO" id="GO:0030864">
    <property type="term" value="C:cortical actin cytoskeleton"/>
    <property type="evidence" value="ECO:0007669"/>
    <property type="project" value="TreeGrafter"/>
</dbReference>
<evidence type="ECO:0000256" key="5">
    <source>
        <dbReference type="ARBA" id="ARBA00022490"/>
    </source>
</evidence>
<keyword evidence="8" id="KW-0677">Repeat</keyword>
<evidence type="ECO:0000256" key="11">
    <source>
        <dbReference type="SAM" id="MobiDB-lite"/>
    </source>
</evidence>
<dbReference type="Proteomes" id="UP000326759">
    <property type="component" value="Unassembled WGS sequence"/>
</dbReference>
<organism evidence="14 15">
    <name type="scientific">Armadillidium nasatum</name>
    <dbReference type="NCBI Taxonomy" id="96803"/>
    <lineage>
        <taxon>Eukaryota</taxon>
        <taxon>Metazoa</taxon>
        <taxon>Ecdysozoa</taxon>
        <taxon>Arthropoda</taxon>
        <taxon>Crustacea</taxon>
        <taxon>Multicrustacea</taxon>
        <taxon>Malacostraca</taxon>
        <taxon>Eumalacostraca</taxon>
        <taxon>Peracarida</taxon>
        <taxon>Isopoda</taxon>
        <taxon>Oniscidea</taxon>
        <taxon>Crinocheta</taxon>
        <taxon>Armadillidiidae</taxon>
        <taxon>Armadillidium</taxon>
    </lineage>
</organism>
<accession>A0A5N5T1P0</accession>
<keyword evidence="6" id="KW-0597">Phosphoprotein</keyword>
<dbReference type="GO" id="GO:0005096">
    <property type="term" value="F:GTPase activator activity"/>
    <property type="evidence" value="ECO:0007669"/>
    <property type="project" value="TreeGrafter"/>
</dbReference>
<feature type="compositionally biased region" description="Basic and acidic residues" evidence="11">
    <location>
        <begin position="955"/>
        <end position="973"/>
    </location>
</feature>
<sequence>MISSKKNSSSMTKMLKFMRHQSKVVSPERLQKQKELFGFTESCYHGFPAKPSALAWDPKLHLIALGTRNGHIRIYGDVGVEIYSQQDNEAAIIKLCFLPGQGLIVSLCEDNSLHLWKIQEDSGKKRSVLVRTKSTSLEGKLKKISVIVEDTLCKNLLVGTEGGNIYVLDLANFTMTNDIIYQDVVMQNVPEDYKVNPGPVEVLVPHPLESSKILIGYQRGLIVLWDKKQLCAEQTYISSQQLESLCWNADATEFISSHNDGSFMVWSVDEARGMPRANYGDRFTVTAMQDDNHVTFNLTSRVIDFLVTEDEEKGDVSTLVVLAEEEIVFIDLATEGWPVFKNPYLATLHSSAITCSSYISKVDTEIFEKIMAAGDSQKNGYSDRGWTINGGTAPKLSPTQNDILLTGHEDGTVRFWDASGLCLKLLYKFSTASLFVSDDLGGDLGNDDDEDWPPFRKTGLFDPYSDDPRLGIKKLEMCPHTGQLVVAGTAGQIIVYEINLDEKSSVVQCVEVNVVAETDNFVWKSHSRLDMQKDSIKFSSGMQPMVVVQFYPPASCTSLNLHSEWGLIAAGTAHGFALFDYIVKKNLLAKSTLSAMDLANAADEGPMSRRKSLKKSLRESFRRLRRGKSQKKANITKAKDENTSAPHPQNRSAHQPEEEAVKPVERAVEARTQSPDYIGSMVRCLHLTKCYIASSQLMSATLWAGTNSGAVFIFTIAIPPSEKRLEVPLTVQLGKEIHLKHGAPVINTLILDGASIPFPNPMAVKRGASSAPDTSGPHRVLITSEEQFKVFTLPHLKPYCKFKLTAQEGSRVRKVGVSEFASTADKTYKESCVMVVTNQGDLSVYSLPDCRKQVMAQVIKREDISGINSVVFTKRGEALYLVSASELARISLSAQNVTLPQGKVKIASQKKAPSPIKKEVNASPKKAENIPVPEEEAVSEKSPSKEATPATPSAKKPEEIMSVKKPEELKENGDSSLLSGDITIDSIRDHMDEVKTSEKVVELATSSSVVTSLAETESTSGSTAFTTTTVSTIKEESSMKTEGNLTVVKTSNVTITSSQETTSVQVVETSQNEENLAINGTETFVASSVLLHSKEDGLVHRSAT</sequence>
<evidence type="ECO:0000256" key="3">
    <source>
        <dbReference type="ARBA" id="ARBA00008070"/>
    </source>
</evidence>
<comment type="similarity">
    <text evidence="3">Belongs to the WD repeat L(2)GL family.</text>
</comment>
<feature type="repeat" description="WD" evidence="10">
    <location>
        <begin position="401"/>
        <end position="417"/>
    </location>
</feature>
<dbReference type="InterPro" id="IPR001680">
    <property type="entry name" value="WD40_rpt"/>
</dbReference>
<dbReference type="InterPro" id="IPR013577">
    <property type="entry name" value="LLGL2"/>
</dbReference>
<dbReference type="InterPro" id="IPR000664">
    <property type="entry name" value="Lethal2_giant"/>
</dbReference>